<gene>
    <name evidence="1" type="ORF">BECKFM1743A_GA0114220_101441</name>
    <name evidence="2" type="ORF">BECKFM1743C_GA0114222_101551</name>
</gene>
<dbReference type="AlphaFoldDB" id="A0A450SNF2"/>
<dbReference type="EMBL" id="CAADEZ010000144">
    <property type="protein sequence ID" value="VFJ55191.1"/>
    <property type="molecule type" value="Genomic_DNA"/>
</dbReference>
<dbReference type="EMBL" id="CAADFA010000155">
    <property type="protein sequence ID" value="VFJ55309.1"/>
    <property type="molecule type" value="Genomic_DNA"/>
</dbReference>
<sequence>MADRCNYPSEIDMDGRMFGGEHLGSPYAPPNVGANLVFAHYA</sequence>
<name>A0A450SNF2_9GAMM</name>
<evidence type="ECO:0000313" key="2">
    <source>
        <dbReference type="EMBL" id="VFJ55309.1"/>
    </source>
</evidence>
<proteinExistence type="predicted"/>
<protein>
    <submittedName>
        <fullName evidence="2">Uncharacterized protein</fullName>
    </submittedName>
</protein>
<reference evidence="2" key="1">
    <citation type="submission" date="2019-02" db="EMBL/GenBank/DDBJ databases">
        <authorList>
            <person name="Gruber-Vodicka R. H."/>
            <person name="Seah K. B. B."/>
        </authorList>
    </citation>
    <scope>NUCLEOTIDE SEQUENCE</scope>
    <source>
        <strain evidence="1">BECK_BZ163</strain>
        <strain evidence="2">BECK_BZ165</strain>
    </source>
</reference>
<evidence type="ECO:0000313" key="1">
    <source>
        <dbReference type="EMBL" id="VFJ55191.1"/>
    </source>
</evidence>
<organism evidence="2">
    <name type="scientific">Candidatus Kentrum sp. FM</name>
    <dbReference type="NCBI Taxonomy" id="2126340"/>
    <lineage>
        <taxon>Bacteria</taxon>
        <taxon>Pseudomonadati</taxon>
        <taxon>Pseudomonadota</taxon>
        <taxon>Gammaproteobacteria</taxon>
        <taxon>Candidatus Kentrum</taxon>
    </lineage>
</organism>
<accession>A0A450SNF2</accession>